<protein>
    <recommendedName>
        <fullName evidence="1">AMP-dependent synthetase/ligase domain-containing protein</fullName>
    </recommendedName>
</protein>
<evidence type="ECO:0000259" key="1">
    <source>
        <dbReference type="Pfam" id="PF00501"/>
    </source>
</evidence>
<dbReference type="SUPFAM" id="SSF56801">
    <property type="entry name" value="Acetyl-CoA synthetase-like"/>
    <property type="match status" value="1"/>
</dbReference>
<dbReference type="GO" id="GO:0043041">
    <property type="term" value="P:amino acid activation for nonribosomal peptide biosynthetic process"/>
    <property type="evidence" value="ECO:0007669"/>
    <property type="project" value="TreeGrafter"/>
</dbReference>
<accession>A0A428VPT3</accession>
<evidence type="ECO:0000313" key="3">
    <source>
        <dbReference type="Proteomes" id="UP000286716"/>
    </source>
</evidence>
<gene>
    <name evidence="2" type="ORF">DMA12_49295</name>
</gene>
<feature type="non-terminal residue" evidence="2">
    <location>
        <position position="1"/>
    </location>
</feature>
<keyword evidence="3" id="KW-1185">Reference proteome</keyword>
<organism evidence="2 3">
    <name type="scientific">Amycolatopsis balhimycina DSM 5908</name>
    <dbReference type="NCBI Taxonomy" id="1081091"/>
    <lineage>
        <taxon>Bacteria</taxon>
        <taxon>Bacillati</taxon>
        <taxon>Actinomycetota</taxon>
        <taxon>Actinomycetes</taxon>
        <taxon>Pseudonocardiales</taxon>
        <taxon>Pseudonocardiaceae</taxon>
        <taxon>Amycolatopsis</taxon>
    </lineage>
</organism>
<sequence>PKGVVVPHRNVVALFAASRGLFGFGAGDVWSWFHSFAFDFSVWELWGALLHGGRVVVVPFEVSRSPREFWGLLERERVTVLSQTPSAFYQLMAVRSDRVLGDLRALVFGGEALEPGRLTGWWERYGEAGPRLVNMYGITETTVHVTHHDLAPDIQGSVIGRGLPGLSVFVLDEWLQPVPVGVVGELYVA</sequence>
<dbReference type="Gene3D" id="2.30.38.10">
    <property type="entry name" value="Luciferase, Domain 3"/>
    <property type="match status" value="1"/>
</dbReference>
<dbReference type="FunFam" id="3.40.50.980:FF:000002">
    <property type="entry name" value="Enterobactin synthetase component F"/>
    <property type="match status" value="1"/>
</dbReference>
<dbReference type="OrthoDB" id="3243414at2"/>
<feature type="non-terminal residue" evidence="2">
    <location>
        <position position="189"/>
    </location>
</feature>
<evidence type="ECO:0000313" key="2">
    <source>
        <dbReference type="EMBL" id="RSM32832.1"/>
    </source>
</evidence>
<dbReference type="Pfam" id="PF00501">
    <property type="entry name" value="AMP-binding"/>
    <property type="match status" value="1"/>
</dbReference>
<dbReference type="GO" id="GO:0044550">
    <property type="term" value="P:secondary metabolite biosynthetic process"/>
    <property type="evidence" value="ECO:0007669"/>
    <property type="project" value="TreeGrafter"/>
</dbReference>
<dbReference type="GO" id="GO:0031177">
    <property type="term" value="F:phosphopantetheine binding"/>
    <property type="evidence" value="ECO:0007669"/>
    <property type="project" value="TreeGrafter"/>
</dbReference>
<dbReference type="PANTHER" id="PTHR45527:SF14">
    <property type="entry name" value="PLIPASTATIN SYNTHASE SUBUNIT B"/>
    <property type="match status" value="1"/>
</dbReference>
<dbReference type="RefSeq" id="WP_148108252.1">
    <property type="nucleotide sequence ID" value="NZ_QHHU01000204.1"/>
</dbReference>
<dbReference type="EMBL" id="QHHU01000204">
    <property type="protein sequence ID" value="RSM32832.1"/>
    <property type="molecule type" value="Genomic_DNA"/>
</dbReference>
<dbReference type="InterPro" id="IPR000873">
    <property type="entry name" value="AMP-dep_synth/lig_dom"/>
</dbReference>
<dbReference type="GO" id="GO:0005829">
    <property type="term" value="C:cytosol"/>
    <property type="evidence" value="ECO:0007669"/>
    <property type="project" value="TreeGrafter"/>
</dbReference>
<proteinExistence type="predicted"/>
<dbReference type="PANTHER" id="PTHR45527">
    <property type="entry name" value="NONRIBOSOMAL PEPTIDE SYNTHETASE"/>
    <property type="match status" value="1"/>
</dbReference>
<dbReference type="Gene3D" id="3.40.50.980">
    <property type="match status" value="1"/>
</dbReference>
<comment type="caution">
    <text evidence="2">The sequence shown here is derived from an EMBL/GenBank/DDBJ whole genome shotgun (WGS) entry which is preliminary data.</text>
</comment>
<dbReference type="Proteomes" id="UP000286716">
    <property type="component" value="Unassembled WGS sequence"/>
</dbReference>
<reference evidence="2 3" key="1">
    <citation type="submission" date="2018-05" db="EMBL/GenBank/DDBJ databases">
        <title>Evolution of GPA BGCs.</title>
        <authorList>
            <person name="Waglechner N."/>
            <person name="Wright G.D."/>
        </authorList>
    </citation>
    <scope>NUCLEOTIDE SEQUENCE [LARGE SCALE GENOMIC DNA]</scope>
    <source>
        <strain evidence="2 3">DSM 5908</strain>
    </source>
</reference>
<dbReference type="AlphaFoldDB" id="A0A428VPT3"/>
<feature type="domain" description="AMP-dependent synthetase/ligase" evidence="1">
    <location>
        <begin position="1"/>
        <end position="188"/>
    </location>
</feature>
<name>A0A428VPT3_AMYBA</name>